<feature type="signal peptide" evidence="10">
    <location>
        <begin position="1"/>
        <end position="28"/>
    </location>
</feature>
<organism evidence="12 13">
    <name type="scientific">Crossiella equi</name>
    <dbReference type="NCBI Taxonomy" id="130796"/>
    <lineage>
        <taxon>Bacteria</taxon>
        <taxon>Bacillati</taxon>
        <taxon>Actinomycetota</taxon>
        <taxon>Actinomycetes</taxon>
        <taxon>Pseudonocardiales</taxon>
        <taxon>Pseudonocardiaceae</taxon>
        <taxon>Crossiella</taxon>
    </lineage>
</organism>
<keyword evidence="9" id="KW-0812">Transmembrane</keyword>
<dbReference type="Pfam" id="PF00768">
    <property type="entry name" value="Peptidase_S11"/>
    <property type="match status" value="1"/>
</dbReference>
<feature type="compositionally biased region" description="Low complexity" evidence="8">
    <location>
        <begin position="25"/>
        <end position="42"/>
    </location>
</feature>
<evidence type="ECO:0000256" key="4">
    <source>
        <dbReference type="ARBA" id="ARBA00022960"/>
    </source>
</evidence>
<protein>
    <submittedName>
        <fullName evidence="12">D-alanyl-D-alanine carboxypeptidase (Penicillin-binding protein 5/6)</fullName>
        <ecNumber evidence="12">3.4.16.4</ecNumber>
    </submittedName>
</protein>
<keyword evidence="12" id="KW-0645">Protease</keyword>
<dbReference type="EMBL" id="JAGIOO010000001">
    <property type="protein sequence ID" value="MBP2471190.1"/>
    <property type="molecule type" value="Genomic_DNA"/>
</dbReference>
<feature type="transmembrane region" description="Helical" evidence="9">
    <location>
        <begin position="382"/>
        <end position="406"/>
    </location>
</feature>
<dbReference type="PANTHER" id="PTHR21581">
    <property type="entry name" value="D-ALANYL-D-ALANINE CARBOXYPEPTIDASE"/>
    <property type="match status" value="1"/>
</dbReference>
<keyword evidence="4" id="KW-0133">Cell shape</keyword>
<evidence type="ECO:0000256" key="2">
    <source>
        <dbReference type="ARBA" id="ARBA00022729"/>
    </source>
</evidence>
<reference evidence="12 13" key="1">
    <citation type="submission" date="2021-03" db="EMBL/GenBank/DDBJ databases">
        <title>Sequencing the genomes of 1000 actinobacteria strains.</title>
        <authorList>
            <person name="Klenk H.-P."/>
        </authorList>
    </citation>
    <scope>NUCLEOTIDE SEQUENCE [LARGE SCALE GENOMIC DNA]</scope>
    <source>
        <strain evidence="12 13">DSM 44580</strain>
    </source>
</reference>
<dbReference type="InterPro" id="IPR012338">
    <property type="entry name" value="Beta-lactam/transpept-like"/>
</dbReference>
<dbReference type="PANTHER" id="PTHR21581:SF33">
    <property type="entry name" value="D-ALANYL-D-ALANINE CARBOXYPEPTIDASE DACB"/>
    <property type="match status" value="1"/>
</dbReference>
<name>A0ABS5A635_9PSEU</name>
<evidence type="ECO:0000313" key="12">
    <source>
        <dbReference type="EMBL" id="MBP2471190.1"/>
    </source>
</evidence>
<dbReference type="InterPro" id="IPR001967">
    <property type="entry name" value="Peptidase_S11_N"/>
</dbReference>
<evidence type="ECO:0000256" key="1">
    <source>
        <dbReference type="ARBA" id="ARBA00007164"/>
    </source>
</evidence>
<keyword evidence="5" id="KW-0573">Peptidoglycan synthesis</keyword>
<feature type="region of interest" description="Disordered" evidence="8">
    <location>
        <begin position="25"/>
        <end position="72"/>
    </location>
</feature>
<evidence type="ECO:0000256" key="7">
    <source>
        <dbReference type="RuleBase" id="RU004016"/>
    </source>
</evidence>
<dbReference type="Gene3D" id="3.40.710.10">
    <property type="entry name" value="DD-peptidase/beta-lactamase superfamily"/>
    <property type="match status" value="1"/>
</dbReference>
<dbReference type="SUPFAM" id="SSF56601">
    <property type="entry name" value="beta-lactamase/transpeptidase-like"/>
    <property type="match status" value="1"/>
</dbReference>
<accession>A0ABS5A635</accession>
<comment type="caution">
    <text evidence="12">The sequence shown here is derived from an EMBL/GenBank/DDBJ whole genome shotgun (WGS) entry which is preliminary data.</text>
</comment>
<evidence type="ECO:0000256" key="6">
    <source>
        <dbReference type="ARBA" id="ARBA00023316"/>
    </source>
</evidence>
<keyword evidence="12" id="KW-0121">Carboxypeptidase</keyword>
<keyword evidence="13" id="KW-1185">Reference proteome</keyword>
<evidence type="ECO:0000256" key="5">
    <source>
        <dbReference type="ARBA" id="ARBA00022984"/>
    </source>
</evidence>
<feature type="region of interest" description="Disordered" evidence="8">
    <location>
        <begin position="353"/>
        <end position="375"/>
    </location>
</feature>
<proteinExistence type="inferred from homology"/>
<keyword evidence="2 10" id="KW-0732">Signal</keyword>
<evidence type="ECO:0000256" key="9">
    <source>
        <dbReference type="SAM" id="Phobius"/>
    </source>
</evidence>
<dbReference type="EC" id="3.4.16.4" evidence="12"/>
<dbReference type="GO" id="GO:0009002">
    <property type="term" value="F:serine-type D-Ala-D-Ala carboxypeptidase activity"/>
    <property type="evidence" value="ECO:0007669"/>
    <property type="project" value="UniProtKB-EC"/>
</dbReference>
<sequence length="412" mass="42643">MPRSHPRHRVLVLTLSAVLALSPAAATAAPKPTTPTAPATVPDTSHCPYKQSPPPAVDLSEVPAPGQPTPGPVPVPASPVGGARMGECGPVLPPGALPPPNVLFESWVLADLDSGEVVAARDPHARHRPASIIKVLLSLVVLRELKMDAVVEATQEDANQHGTRVGIGPGGQYTNEQLLQSLLMRSGNDVAHALARQLGGIPATLAKMNTLAKSLGALDIRAATPSGLDGPGMSASAYDMALVFREAMRDKRFATAVATKRIDFPGYGGKPGFVVANDNRLLSTYPGNLGGKTGFTDDAQHTYINAAQRGSTRLVLVGMRGDMHPAVEKYNQSKQLLDYGFALRAAASQPVGQLVSTSPGAQPTPDAAPQGGAATAEESGGIGIGTVVLIVFLGLLAAGLGLFVWLRRGRGV</sequence>
<dbReference type="Proteomes" id="UP001519363">
    <property type="component" value="Unassembled WGS sequence"/>
</dbReference>
<dbReference type="InterPro" id="IPR018044">
    <property type="entry name" value="Peptidase_S11"/>
</dbReference>
<dbReference type="PRINTS" id="PR00725">
    <property type="entry name" value="DADACBPTASE1"/>
</dbReference>
<keyword evidence="3 12" id="KW-0378">Hydrolase</keyword>
<keyword evidence="9" id="KW-0472">Membrane</keyword>
<gene>
    <name evidence="12" type="ORF">JOF53_000062</name>
</gene>
<keyword evidence="6" id="KW-0961">Cell wall biogenesis/degradation</keyword>
<evidence type="ECO:0000256" key="3">
    <source>
        <dbReference type="ARBA" id="ARBA00022801"/>
    </source>
</evidence>
<evidence type="ECO:0000313" key="13">
    <source>
        <dbReference type="Proteomes" id="UP001519363"/>
    </source>
</evidence>
<keyword evidence="9" id="KW-1133">Transmembrane helix</keyword>
<dbReference type="RefSeq" id="WP_249044402.1">
    <property type="nucleotide sequence ID" value="NZ_JAGIOO010000001.1"/>
</dbReference>
<evidence type="ECO:0000259" key="11">
    <source>
        <dbReference type="Pfam" id="PF00768"/>
    </source>
</evidence>
<evidence type="ECO:0000256" key="8">
    <source>
        <dbReference type="SAM" id="MobiDB-lite"/>
    </source>
</evidence>
<feature type="domain" description="Peptidase S11 D-alanyl-D-alanine carboxypeptidase A N-terminal" evidence="11">
    <location>
        <begin position="100"/>
        <end position="320"/>
    </location>
</feature>
<comment type="similarity">
    <text evidence="1 7">Belongs to the peptidase S11 family.</text>
</comment>
<evidence type="ECO:0000256" key="10">
    <source>
        <dbReference type="SAM" id="SignalP"/>
    </source>
</evidence>
<feature type="chain" id="PRO_5046032021" evidence="10">
    <location>
        <begin position="29"/>
        <end position="412"/>
    </location>
</feature>